<dbReference type="FunFam" id="1.10.1240.10:FF:000001">
    <property type="entry name" value="Methionine synthase"/>
    <property type="match status" value="1"/>
</dbReference>
<dbReference type="Pfam" id="PF02310">
    <property type="entry name" value="B12-binding"/>
    <property type="match status" value="1"/>
</dbReference>
<evidence type="ECO:0000256" key="6">
    <source>
        <dbReference type="ARBA" id="ARBA00012032"/>
    </source>
</evidence>
<comment type="domain">
    <text evidence="21">Modular enzyme with four functionally distinct domains. The isolated Hcy-binding domain catalyzes methyl transfer from free methylcobalamin to homocysteine. The Hcy-binding domain in association with the pterin-binding domain catalyzes the methylation of cob(I)alamin by methyltetrahydrofolate and the methylation of homocysteine. The B12-binding domain binds the cofactor. The AdoMet activation domain binds S-adenosyl-L-methionine. Under aerobic conditions cob(I)alamin can be converted to inactive cob(II)alamin. Reductive methylation by S-adenosyl-L-methionine and flavodoxin regenerates methylcobalamin.</text>
</comment>
<feature type="domain" description="B12-binding" evidence="28">
    <location>
        <begin position="747"/>
        <end position="882"/>
    </location>
</feature>
<dbReference type="InterPro" id="IPR003726">
    <property type="entry name" value="HCY_dom"/>
</dbReference>
<evidence type="ECO:0000256" key="14">
    <source>
        <dbReference type="ARBA" id="ARBA00022737"/>
    </source>
</evidence>
<evidence type="ECO:0000256" key="17">
    <source>
        <dbReference type="ARBA" id="ARBA00023285"/>
    </source>
</evidence>
<reference evidence="30 31" key="2">
    <citation type="submission" date="2020-02" db="EMBL/GenBank/DDBJ databases">
        <title>The new genus of Enterobacteriales.</title>
        <authorList>
            <person name="Kim I.S."/>
        </authorList>
    </citation>
    <scope>NUCLEOTIDE SEQUENCE [LARGE SCALE GENOMIC DNA]</scope>
    <source>
        <strain evidence="30 31">SAP-6</strain>
    </source>
</reference>
<feature type="binding site" evidence="23">
    <location>
        <begin position="1190"/>
        <end position="1191"/>
    </location>
    <ligand>
        <name>S-adenosyl-L-methionine</name>
        <dbReference type="ChEBI" id="CHEBI:59789"/>
    </ligand>
</feature>
<dbReference type="FunFam" id="3.20.20.20:FF:000002">
    <property type="entry name" value="Methionine synthase"/>
    <property type="match status" value="1"/>
</dbReference>
<dbReference type="SUPFAM" id="SSF56507">
    <property type="entry name" value="Methionine synthase activation domain-like"/>
    <property type="match status" value="1"/>
</dbReference>
<evidence type="ECO:0000256" key="22">
    <source>
        <dbReference type="PIRSR" id="PIRSR000381-1"/>
    </source>
</evidence>
<comment type="catalytic activity">
    <reaction evidence="1 21">
        <text>(6S)-5-methyl-5,6,7,8-tetrahydrofolate + L-homocysteine = (6S)-5,6,7,8-tetrahydrofolate + L-methionine</text>
        <dbReference type="Rhea" id="RHEA:11172"/>
        <dbReference type="ChEBI" id="CHEBI:18608"/>
        <dbReference type="ChEBI" id="CHEBI:57453"/>
        <dbReference type="ChEBI" id="CHEBI:57844"/>
        <dbReference type="ChEBI" id="CHEBI:58199"/>
        <dbReference type="EC" id="2.1.1.13"/>
    </reaction>
</comment>
<organism evidence="30 31">
    <name type="scientific">Acerihabitans arboris</name>
    <dbReference type="NCBI Taxonomy" id="2691583"/>
    <lineage>
        <taxon>Bacteria</taxon>
        <taxon>Pseudomonadati</taxon>
        <taxon>Pseudomonadota</taxon>
        <taxon>Gammaproteobacteria</taxon>
        <taxon>Enterobacterales</taxon>
        <taxon>Pectobacteriaceae</taxon>
        <taxon>Acerihabitans</taxon>
    </lineage>
</organism>
<comment type="pathway">
    <text evidence="4 21">Amino-acid biosynthesis; L-methionine biosynthesis via de novo pathway; L-methionine from L-homocysteine (MetH route): step 1/1.</text>
</comment>
<evidence type="ECO:0000259" key="28">
    <source>
        <dbReference type="PROSITE" id="PS51332"/>
    </source>
</evidence>
<dbReference type="InterPro" id="IPR050554">
    <property type="entry name" value="Met_Synthase/Corrinoid"/>
</dbReference>
<feature type="binding site" evidence="22 24">
    <location>
        <position position="311"/>
    </location>
    <ligand>
        <name>Zn(2+)</name>
        <dbReference type="ChEBI" id="CHEBI:29105"/>
    </ligand>
</feature>
<dbReference type="SUPFAM" id="SSF52242">
    <property type="entry name" value="Cobalamin (vitamin B12)-binding domain"/>
    <property type="match status" value="1"/>
</dbReference>
<keyword evidence="8 21" id="KW-0489">Methyltransferase</keyword>
<evidence type="ECO:0000256" key="10">
    <source>
        <dbReference type="ARBA" id="ARBA00022628"/>
    </source>
</evidence>
<evidence type="ECO:0000256" key="2">
    <source>
        <dbReference type="ARBA" id="ARBA00001947"/>
    </source>
</evidence>
<keyword evidence="16 21" id="KW-0486">Methionine biosynthesis</keyword>
<comment type="caution">
    <text evidence="30">The sequence shown here is derived from an EMBL/GenBank/DDBJ whole genome shotgun (WGS) entry which is preliminary data.</text>
</comment>
<evidence type="ECO:0000256" key="12">
    <source>
        <dbReference type="ARBA" id="ARBA00022691"/>
    </source>
</evidence>
<dbReference type="InterPro" id="IPR003759">
    <property type="entry name" value="Cbl-bd_cap"/>
</dbReference>
<keyword evidence="9 21" id="KW-0028">Amino-acid biosynthesis</keyword>
<feature type="domain" description="B12-binding N-terminal" evidence="29">
    <location>
        <begin position="651"/>
        <end position="745"/>
    </location>
</feature>
<dbReference type="PANTHER" id="PTHR45833:SF1">
    <property type="entry name" value="METHIONINE SYNTHASE"/>
    <property type="match status" value="1"/>
</dbReference>
<evidence type="ECO:0000256" key="7">
    <source>
        <dbReference type="ARBA" id="ARBA00013998"/>
    </source>
</evidence>
<evidence type="ECO:0000256" key="9">
    <source>
        <dbReference type="ARBA" id="ARBA00022605"/>
    </source>
</evidence>
<keyword evidence="13 21" id="KW-0479">Metal-binding</keyword>
<dbReference type="SUPFAM" id="SSF82282">
    <property type="entry name" value="Homocysteine S-methyltransferase"/>
    <property type="match status" value="1"/>
</dbReference>
<dbReference type="Gene3D" id="3.20.20.330">
    <property type="entry name" value="Homocysteine-binding-like domain"/>
    <property type="match status" value="1"/>
</dbReference>
<keyword evidence="17 21" id="KW-0170">Cobalt</keyword>
<dbReference type="CDD" id="cd02069">
    <property type="entry name" value="methionine_synthase_B12_BD"/>
    <property type="match status" value="1"/>
</dbReference>
<feature type="binding site" description="axial binding residue" evidence="22">
    <location>
        <position position="760"/>
    </location>
    <ligand>
        <name>methylcob(III)alamin</name>
        <dbReference type="ChEBI" id="CHEBI:28115"/>
    </ligand>
    <ligandPart>
        <name>Co</name>
        <dbReference type="ChEBI" id="CHEBI:27638"/>
    </ligandPart>
</feature>
<evidence type="ECO:0000256" key="23">
    <source>
        <dbReference type="PIRSR" id="PIRSR000381-2"/>
    </source>
</evidence>
<feature type="binding site" evidence="23">
    <location>
        <position position="1135"/>
    </location>
    <ligand>
        <name>S-adenosyl-L-methionine</name>
        <dbReference type="ChEBI" id="CHEBI:59789"/>
    </ligand>
</feature>
<dbReference type="FunFam" id="3.20.20.330:FF:000001">
    <property type="entry name" value="Methionine synthase"/>
    <property type="match status" value="1"/>
</dbReference>
<comment type="similarity">
    <text evidence="5">Belongs to the vitamin-B12 dependent methionine synthase family.</text>
</comment>
<dbReference type="PANTHER" id="PTHR45833">
    <property type="entry name" value="METHIONINE SYNTHASE"/>
    <property type="match status" value="1"/>
</dbReference>
<keyword evidence="10 21" id="KW-0846">Cobalamin</keyword>
<dbReference type="InterPro" id="IPR036589">
    <property type="entry name" value="HCY_dom_sf"/>
</dbReference>
<dbReference type="SUPFAM" id="SSF47644">
    <property type="entry name" value="Methionine synthase domain"/>
    <property type="match status" value="1"/>
</dbReference>
<comment type="cofactor">
    <cofactor evidence="3 21 22">
        <name>methylcob(III)alamin</name>
        <dbReference type="ChEBI" id="CHEBI:28115"/>
    </cofactor>
</comment>
<dbReference type="Gene3D" id="3.10.196.10">
    <property type="entry name" value="Vitamin B12-dependent methionine synthase, activation domain"/>
    <property type="match status" value="1"/>
</dbReference>
<dbReference type="CDD" id="cd00740">
    <property type="entry name" value="MeTr"/>
    <property type="match status" value="1"/>
</dbReference>
<evidence type="ECO:0000256" key="21">
    <source>
        <dbReference type="PIRNR" id="PIRNR000381"/>
    </source>
</evidence>
<dbReference type="Gene3D" id="1.10.288.10">
    <property type="entry name" value="Cobalamin-dependent Methionine Synthase, domain 2"/>
    <property type="match status" value="1"/>
</dbReference>
<evidence type="ECO:0000256" key="19">
    <source>
        <dbReference type="ARBA" id="ARBA00031040"/>
    </source>
</evidence>
<evidence type="ECO:0000256" key="20">
    <source>
        <dbReference type="NCBIfam" id="TIGR02082"/>
    </source>
</evidence>
<feature type="binding site" evidence="22 24">
    <location>
        <position position="248"/>
    </location>
    <ligand>
        <name>Zn(2+)</name>
        <dbReference type="ChEBI" id="CHEBI:29105"/>
    </ligand>
</feature>
<evidence type="ECO:0000256" key="15">
    <source>
        <dbReference type="ARBA" id="ARBA00022833"/>
    </source>
</evidence>
<dbReference type="EMBL" id="WUBS01000016">
    <property type="protein sequence ID" value="NDL65194.1"/>
    <property type="molecule type" value="Genomic_DNA"/>
</dbReference>
<dbReference type="InterPro" id="IPR011822">
    <property type="entry name" value="MetH"/>
</dbReference>
<evidence type="ECO:0000256" key="1">
    <source>
        <dbReference type="ARBA" id="ARBA00001700"/>
    </source>
</evidence>
<dbReference type="InterPro" id="IPR000489">
    <property type="entry name" value="Pterin-binding_dom"/>
</dbReference>
<sequence length="1228" mass="136046">MVINRIDGLRRQLAQRIMVLDGGMGTMIQSYRLEEADYRGERFADWPSDLKGNNDLLVLSKPEVIAAIHDDYLAAGADILETNTFNSTSIAMADYQMESLVSELNFEAARLARLSADEWTARTPEKPRYVAGVLGPTNRTASISPDVNDPAFRNVSFDQLVSAYREAVHALVEGGVDLIMVETIFDTLNAKAATFAIETEFEAMGVRLPVMISGTITDASGRTLSGQTTEAFYNSLRHVKPLSFGLNCALGPDELRQYVAELSRIADCFVSAHPNAGLPNAFGEYDLGPDEMAGQIKEWAASGYLNIVGGCCGTTPAHIAAMARAVEGITPRVPPERPVACRLAGLEPLNIDKDTLFVNVGERTNVTGSARFKRLIKEEKYNEALAVALQQVESGAQIIDINMDEGMLDSAAAMVRFLHLIAGEPDISRVPIMIDSSKWDIIEQGLKCIQGKGIVNSISMKEGEETFIHHARLVRRYGAAVVVMAFDEEGQADTRQRKIDICRRAYHILTETVGFPPEDIIFDPNIFAIATGIEEHNNYAQDFIGACADIKAELPHALISGGVSNVSFSFRGNEPVREAIHAVFLYYAIKNGMDMGIVNAGQLAIYDDLSDELREAVEDVVLNRRADGTERLLDLAEKYRVGKNDDDTKQQQAEWRGWPVNKRLEYALVKGITEFIEPDTEEARQQAARPIEVIEGPLMAGMNVVGDLFGAGKMFLPQVVKSARVMKQAVAYLEPFIKAGKEKQKAAGKILLATVKGDVHDIGKNIVGVVLQCNNYEIIDLGVMVSMDKILKSAREFNVDIIGLSGLITPSLDEMVNVAKEMERQGFTLPLLIGGATTSKAHTAVKIEKNYSGPTIYVQNASRSVGVVSALLSDEQRDEFVLRIRKEYDQARIQHGRKKPRTPPVPLQVARDNDSAMDWENYTPPVAHRQGIQSVTASIETLRNYIDWTPFFMTWSLAGKYPRILEDEVVGDEAKRLFADANALLDQLSGQKSLNPRGVVGIFPANRVGDDIEVYRDESRREILVVSHHLRQQTEKNEFANYCLADFVAPKASGKADYLGAFAVTGGLEEDTLAAAYDEAHDDYNKIMIKALSDRLAEAFAEYLHERVRKVYWGYAPNENLSNDELIRENYQGIRPAPGYPACPDHTEKAAIWQLLNVDETAGMRLTESYAMWPGASVSGWYFSHPDSKYYAVAQIQRDQVEDYARRKNMPIAEIERWLAPNLGYDAD</sequence>
<dbReference type="Pfam" id="PF02574">
    <property type="entry name" value="S-methyl_trans"/>
    <property type="match status" value="1"/>
</dbReference>
<dbReference type="InterPro" id="IPR011005">
    <property type="entry name" value="Dihydropteroate_synth-like_sf"/>
</dbReference>
<keyword evidence="14" id="KW-0677">Repeat</keyword>
<feature type="binding site" evidence="23">
    <location>
        <position position="805"/>
    </location>
    <ligand>
        <name>methylcob(III)alamin</name>
        <dbReference type="ChEBI" id="CHEBI:28115"/>
    </ligand>
</feature>
<dbReference type="EC" id="2.1.1.13" evidence="6 20"/>
<keyword evidence="12 21" id="KW-0949">S-adenosyl-L-methionine</keyword>
<protein>
    <recommendedName>
        <fullName evidence="7 20">Methionine synthase</fullName>
        <ecNumber evidence="6 20">2.1.1.13</ecNumber>
    </recommendedName>
    <alternativeName>
        <fullName evidence="19 21">5-methyltetrahydrofolate--homocysteine methyltransferase</fullName>
    </alternativeName>
</protein>
<accession>A0A845SQH5</accession>
<dbReference type="InterPro" id="IPR037010">
    <property type="entry name" value="VitB12-dep_Met_synth_activ_sf"/>
</dbReference>
<feature type="binding site" evidence="22 24">
    <location>
        <position position="312"/>
    </location>
    <ligand>
        <name>Zn(2+)</name>
        <dbReference type="ChEBI" id="CHEBI:29105"/>
    </ligand>
</feature>
<dbReference type="PROSITE" id="PS50970">
    <property type="entry name" value="HCY"/>
    <property type="match status" value="1"/>
</dbReference>
<evidence type="ECO:0000256" key="16">
    <source>
        <dbReference type="ARBA" id="ARBA00023167"/>
    </source>
</evidence>
<dbReference type="PROSITE" id="PS50974">
    <property type="entry name" value="ADOMET_ACTIVATION"/>
    <property type="match status" value="1"/>
</dbReference>
<keyword evidence="31" id="KW-1185">Reference proteome</keyword>
<dbReference type="SMART" id="SM01018">
    <property type="entry name" value="B12-binding_2"/>
    <property type="match status" value="1"/>
</dbReference>
<dbReference type="Pfam" id="PF00809">
    <property type="entry name" value="Pterin_bind"/>
    <property type="match status" value="1"/>
</dbReference>
<dbReference type="UniPathway" id="UPA00051">
    <property type="reaction ID" value="UER00081"/>
</dbReference>
<evidence type="ECO:0000256" key="24">
    <source>
        <dbReference type="PROSITE-ProRule" id="PRU00333"/>
    </source>
</evidence>
<keyword evidence="11 21" id="KW-0808">Transferase</keyword>
<dbReference type="GO" id="GO:0008705">
    <property type="term" value="F:methionine synthase activity"/>
    <property type="evidence" value="ECO:0007669"/>
    <property type="project" value="UniProtKB-UniRule"/>
</dbReference>
<dbReference type="PROSITE" id="PS50972">
    <property type="entry name" value="PTERIN_BINDING"/>
    <property type="match status" value="1"/>
</dbReference>
<feature type="domain" description="Pterin-binding" evidence="26">
    <location>
        <begin position="357"/>
        <end position="618"/>
    </location>
</feature>
<evidence type="ECO:0000256" key="8">
    <source>
        <dbReference type="ARBA" id="ARBA00022603"/>
    </source>
</evidence>
<dbReference type="SUPFAM" id="SSF51717">
    <property type="entry name" value="Dihydropteroate synthetase-like"/>
    <property type="match status" value="1"/>
</dbReference>
<dbReference type="RefSeq" id="WP_162367901.1">
    <property type="nucleotide sequence ID" value="NZ_WUBS01000016.1"/>
</dbReference>
<evidence type="ECO:0000259" key="26">
    <source>
        <dbReference type="PROSITE" id="PS50972"/>
    </source>
</evidence>
<evidence type="ECO:0000256" key="3">
    <source>
        <dbReference type="ARBA" id="ARBA00001956"/>
    </source>
</evidence>
<feature type="binding site" evidence="23">
    <location>
        <position position="861"/>
    </location>
    <ligand>
        <name>methylcob(III)alamin</name>
        <dbReference type="ChEBI" id="CHEBI:28115"/>
    </ligand>
</feature>
<dbReference type="FunFam" id="3.40.50.280:FF:000001">
    <property type="entry name" value="Methionine synthase"/>
    <property type="match status" value="1"/>
</dbReference>
<dbReference type="Gene3D" id="3.20.20.20">
    <property type="entry name" value="Dihydropteroate synthase-like"/>
    <property type="match status" value="1"/>
</dbReference>
<dbReference type="Gene3D" id="3.40.50.280">
    <property type="entry name" value="Cobalamin-binding domain"/>
    <property type="match status" value="1"/>
</dbReference>
<feature type="binding site" evidence="23">
    <location>
        <position position="695"/>
    </location>
    <ligand>
        <name>methylcob(III)alamin</name>
        <dbReference type="ChEBI" id="CHEBI:28115"/>
    </ligand>
</feature>
<dbReference type="NCBIfam" id="TIGR02082">
    <property type="entry name" value="metH"/>
    <property type="match status" value="1"/>
</dbReference>
<dbReference type="GO" id="GO:0046653">
    <property type="term" value="P:tetrahydrofolate metabolic process"/>
    <property type="evidence" value="ECO:0007669"/>
    <property type="project" value="TreeGrafter"/>
</dbReference>
<dbReference type="Proteomes" id="UP000461443">
    <property type="component" value="Unassembled WGS sequence"/>
</dbReference>
<feature type="binding site" evidence="23">
    <location>
        <position position="947"/>
    </location>
    <ligand>
        <name>S-adenosyl-L-methionine</name>
        <dbReference type="ChEBI" id="CHEBI:59789"/>
    </ligand>
</feature>
<evidence type="ECO:0000313" key="31">
    <source>
        <dbReference type="Proteomes" id="UP000461443"/>
    </source>
</evidence>
<dbReference type="InterPro" id="IPR033706">
    <property type="entry name" value="Met_synthase_B12-bd"/>
</dbReference>
<dbReference type="InterPro" id="IPR036724">
    <property type="entry name" value="Cobalamin-bd_sf"/>
</dbReference>
<dbReference type="InterPro" id="IPR004223">
    <property type="entry name" value="VitB12-dep_Met_synth_activ_dom"/>
</dbReference>
<dbReference type="PROSITE" id="PS51332">
    <property type="entry name" value="B12_BINDING"/>
    <property type="match status" value="1"/>
</dbReference>
<feature type="domain" description="Hcy-binding" evidence="25">
    <location>
        <begin position="6"/>
        <end position="326"/>
    </location>
</feature>
<keyword evidence="15 21" id="KW-0862">Zinc</keyword>
<evidence type="ECO:0000313" key="30">
    <source>
        <dbReference type="EMBL" id="NDL65194.1"/>
    </source>
</evidence>
<reference evidence="30 31" key="1">
    <citation type="submission" date="2019-12" db="EMBL/GenBank/DDBJ databases">
        <authorList>
            <person name="Lee S.D."/>
        </authorList>
    </citation>
    <scope>NUCLEOTIDE SEQUENCE [LARGE SCALE GENOMIC DNA]</scope>
    <source>
        <strain evidence="30 31">SAP-6</strain>
    </source>
</reference>
<dbReference type="NCBIfam" id="NF007024">
    <property type="entry name" value="PRK09490.1"/>
    <property type="match status" value="1"/>
</dbReference>
<feature type="domain" description="AdoMet activation" evidence="27">
    <location>
        <begin position="898"/>
        <end position="1228"/>
    </location>
</feature>
<evidence type="ECO:0000256" key="11">
    <source>
        <dbReference type="ARBA" id="ARBA00022679"/>
    </source>
</evidence>
<dbReference type="Gene3D" id="1.10.1240.10">
    <property type="entry name" value="Methionine synthase domain"/>
    <property type="match status" value="1"/>
</dbReference>
<dbReference type="GO" id="GO:0031419">
    <property type="term" value="F:cobalamin binding"/>
    <property type="evidence" value="ECO:0007669"/>
    <property type="project" value="UniProtKB-UniRule"/>
</dbReference>
<name>A0A845SQH5_9GAMM</name>
<comment type="function">
    <text evidence="18 21">Catalyzes the transfer of a methyl group from methyl-cobalamin to homocysteine, yielding enzyme-bound cob(I)alamin and methionine. Subsequently, remethylates the cofactor using methyltetrahydrofolate.</text>
</comment>
<feature type="binding site" evidence="23">
    <location>
        <begin position="757"/>
        <end position="761"/>
    </location>
    <ligand>
        <name>methylcob(III)alamin</name>
        <dbReference type="ChEBI" id="CHEBI:28115"/>
    </ligand>
</feature>
<dbReference type="GO" id="GO:0032259">
    <property type="term" value="P:methylation"/>
    <property type="evidence" value="ECO:0007669"/>
    <property type="project" value="UniProtKB-KW"/>
</dbReference>
<proteinExistence type="inferred from homology"/>
<dbReference type="GO" id="GO:0050667">
    <property type="term" value="P:homocysteine metabolic process"/>
    <property type="evidence" value="ECO:0007669"/>
    <property type="project" value="TreeGrafter"/>
</dbReference>
<feature type="binding site" evidence="23">
    <location>
        <position position="809"/>
    </location>
    <ligand>
        <name>methylcob(III)alamin</name>
        <dbReference type="ChEBI" id="CHEBI:28115"/>
    </ligand>
</feature>
<dbReference type="PIRSF" id="PIRSF000381">
    <property type="entry name" value="MetH"/>
    <property type="match status" value="1"/>
</dbReference>
<dbReference type="InterPro" id="IPR036594">
    <property type="entry name" value="Meth_synthase_dom"/>
</dbReference>
<dbReference type="Pfam" id="PF02965">
    <property type="entry name" value="Met_synt_B12"/>
    <property type="match status" value="1"/>
</dbReference>
<evidence type="ECO:0000256" key="5">
    <source>
        <dbReference type="ARBA" id="ARBA00010398"/>
    </source>
</evidence>
<dbReference type="AlphaFoldDB" id="A0A845SQH5"/>
<evidence type="ECO:0000256" key="4">
    <source>
        <dbReference type="ARBA" id="ARBA00005178"/>
    </source>
</evidence>
<dbReference type="PROSITE" id="PS51337">
    <property type="entry name" value="B12_BINDING_NTER"/>
    <property type="match status" value="1"/>
</dbReference>
<dbReference type="Pfam" id="PF02607">
    <property type="entry name" value="B12-binding_2"/>
    <property type="match status" value="1"/>
</dbReference>
<dbReference type="GO" id="GO:0005829">
    <property type="term" value="C:cytosol"/>
    <property type="evidence" value="ECO:0007669"/>
    <property type="project" value="TreeGrafter"/>
</dbReference>
<evidence type="ECO:0000256" key="18">
    <source>
        <dbReference type="ARBA" id="ARBA00025552"/>
    </source>
</evidence>
<comment type="cofactor">
    <cofactor evidence="2 21 24">
        <name>Zn(2+)</name>
        <dbReference type="ChEBI" id="CHEBI:29105"/>
    </cofactor>
</comment>
<evidence type="ECO:0000259" key="25">
    <source>
        <dbReference type="PROSITE" id="PS50970"/>
    </source>
</evidence>
<evidence type="ECO:0000256" key="13">
    <source>
        <dbReference type="ARBA" id="ARBA00022723"/>
    </source>
</evidence>
<dbReference type="InterPro" id="IPR006158">
    <property type="entry name" value="Cobalamin-bd"/>
</dbReference>
<evidence type="ECO:0000259" key="29">
    <source>
        <dbReference type="PROSITE" id="PS51337"/>
    </source>
</evidence>
<gene>
    <name evidence="30" type="primary">metH</name>
    <name evidence="30" type="ORF">GRH90_20905</name>
</gene>
<dbReference type="GO" id="GO:0008270">
    <property type="term" value="F:zinc ion binding"/>
    <property type="evidence" value="ECO:0007669"/>
    <property type="project" value="UniProtKB-UniRule"/>
</dbReference>
<evidence type="ECO:0000259" key="27">
    <source>
        <dbReference type="PROSITE" id="PS50974"/>
    </source>
</evidence>